<reference evidence="1" key="1">
    <citation type="submission" date="2018-09" db="EMBL/GenBank/DDBJ databases">
        <title>A genomic encyclopedia of anaerobic methanotrophic archaea.</title>
        <authorList>
            <person name="Skennerton C.T."/>
            <person name="Chadwick G.L."/>
            <person name="Laso-Perez R."/>
            <person name="Leu A.O."/>
            <person name="Speth D.R."/>
            <person name="Yu H."/>
            <person name="Morgan-Lang C."/>
            <person name="Hatzenpichler R."/>
            <person name="Goudeau D."/>
            <person name="Malmstrom R."/>
            <person name="Woyke T."/>
            <person name="Hallam S."/>
            <person name="Tyson G.W."/>
            <person name="Wegener G."/>
            <person name="Boetius A."/>
            <person name="Orphan V.J."/>
        </authorList>
    </citation>
    <scope>NUCLEOTIDE SEQUENCE</scope>
    <source>
        <strain evidence="1">CONS3730D10UFb2</strain>
    </source>
</reference>
<protein>
    <submittedName>
        <fullName evidence="1">Recombinase RecA</fullName>
    </submittedName>
</protein>
<dbReference type="Proteomes" id="UP000315423">
    <property type="component" value="Unassembled WGS sequence"/>
</dbReference>
<proteinExistence type="predicted"/>
<gene>
    <name evidence="1" type="ORF">C5S46_02095</name>
</gene>
<dbReference type="EMBL" id="QYBA01000068">
    <property type="protein sequence ID" value="TKY92162.1"/>
    <property type="molecule type" value="Genomic_DNA"/>
</dbReference>
<sequence>MEGYSLGIDKLDENIKGIRGGSNIMMIGPPMSGKETIINDIIYKGLKSGDAAVIVTTKEPGENVIDWFNYNNLEIPLENLGIVDCVTKTLGVPTSETSNIKRASSPVDLTGIGVKISQFLEEFWMKKNIRKTRLCIVSLSTILMYSNIQTVFRFLHVFTGRVKAAGAIGIYVVEEGMHDTQAIATLKQLFDGVLEIKQEEDSHYIRVVGFGKKSSPWYEYSLDGAQIELKDISNGE</sequence>
<comment type="caution">
    <text evidence="1">The sequence shown here is derived from an EMBL/GenBank/DDBJ whole genome shotgun (WGS) entry which is preliminary data.</text>
</comment>
<evidence type="ECO:0000313" key="2">
    <source>
        <dbReference type="Proteomes" id="UP000315423"/>
    </source>
</evidence>
<name>A0AC61SC45_9EURY</name>
<accession>A0AC61SC45</accession>
<organism evidence="1 2">
    <name type="scientific">Candidatus Methanomarinus sp</name>
    <dbReference type="NCBI Taxonomy" id="3386244"/>
    <lineage>
        <taxon>Archaea</taxon>
        <taxon>Methanobacteriati</taxon>
        <taxon>Methanobacteriota</taxon>
        <taxon>Stenosarchaea group</taxon>
        <taxon>Methanomicrobia</taxon>
        <taxon>Methanosarcinales</taxon>
        <taxon>ANME-2 cluster</taxon>
        <taxon>Candidatus Methanocomedenaceae</taxon>
        <taxon>Candidatus Methanomarinus</taxon>
    </lineage>
</organism>
<evidence type="ECO:0000313" key="1">
    <source>
        <dbReference type="EMBL" id="TKY92162.1"/>
    </source>
</evidence>